<dbReference type="OrthoDB" id="836336at2"/>
<evidence type="ECO:0000313" key="2">
    <source>
        <dbReference type="Proteomes" id="UP000295706"/>
    </source>
</evidence>
<evidence type="ECO:0000313" key="1">
    <source>
        <dbReference type="EMBL" id="TDB60870.1"/>
    </source>
</evidence>
<protein>
    <submittedName>
        <fullName evidence="1">Uncharacterized protein</fullName>
    </submittedName>
</protein>
<reference evidence="1 2" key="1">
    <citation type="submission" date="2019-02" db="EMBL/GenBank/DDBJ databases">
        <title>Arundinibacter roseus gen. nov., sp. nov., a new member of the family Cytophagaceae.</title>
        <authorList>
            <person name="Szuroczki S."/>
            <person name="Khayer B."/>
            <person name="Sproer C."/>
            <person name="Toumi M."/>
            <person name="Szabo A."/>
            <person name="Felfoldi T."/>
            <person name="Schumann P."/>
            <person name="Toth E."/>
        </authorList>
    </citation>
    <scope>NUCLEOTIDE SEQUENCE [LARGE SCALE GENOMIC DNA]</scope>
    <source>
        <strain evidence="1 2">DMA-k-7a</strain>
    </source>
</reference>
<gene>
    <name evidence="1" type="ORF">EZE20_20725</name>
</gene>
<accession>A0A4R4K0W0</accession>
<sequence length="60" mass="6945">MFVPVPIKSSTTLYALIFDSQKNAVVYFSRTIPVEQSPTDAHVLRSQFAKLFTHKKYLKR</sequence>
<proteinExistence type="predicted"/>
<dbReference type="RefSeq" id="WP_132121326.1">
    <property type="nucleotide sequence ID" value="NZ_SMJU01000016.1"/>
</dbReference>
<comment type="caution">
    <text evidence="1">The sequence shown here is derived from an EMBL/GenBank/DDBJ whole genome shotgun (WGS) entry which is preliminary data.</text>
</comment>
<dbReference type="Proteomes" id="UP000295706">
    <property type="component" value="Unassembled WGS sequence"/>
</dbReference>
<name>A0A4R4K0W0_9BACT</name>
<organism evidence="1 2">
    <name type="scientific">Arundinibacter roseus</name>
    <dbReference type="NCBI Taxonomy" id="2070510"/>
    <lineage>
        <taxon>Bacteria</taxon>
        <taxon>Pseudomonadati</taxon>
        <taxon>Bacteroidota</taxon>
        <taxon>Cytophagia</taxon>
        <taxon>Cytophagales</taxon>
        <taxon>Spirosomataceae</taxon>
        <taxon>Arundinibacter</taxon>
    </lineage>
</organism>
<dbReference type="EMBL" id="SMJU01000016">
    <property type="protein sequence ID" value="TDB60870.1"/>
    <property type="molecule type" value="Genomic_DNA"/>
</dbReference>
<dbReference type="AlphaFoldDB" id="A0A4R4K0W0"/>
<keyword evidence="2" id="KW-1185">Reference proteome</keyword>